<evidence type="ECO:0000259" key="4">
    <source>
        <dbReference type="Pfam" id="PF00005"/>
    </source>
</evidence>
<dbReference type="InterPro" id="IPR027417">
    <property type="entry name" value="P-loop_NTPase"/>
</dbReference>
<accession>A0A159Z2U6</accession>
<proteinExistence type="inferred from homology"/>
<dbReference type="KEGG" id="daa:AKL17_2171"/>
<dbReference type="PANTHER" id="PTHR43820:SF4">
    <property type="entry name" value="HIGH-AFFINITY BRANCHED-CHAIN AMINO ACID TRANSPORT ATP-BINDING PROTEIN LIVF"/>
    <property type="match status" value="1"/>
</dbReference>
<comment type="similarity">
    <text evidence="1">Belongs to the ABC transporter superfamily.</text>
</comment>
<dbReference type="GO" id="GO:0015658">
    <property type="term" value="F:branched-chain amino acid transmembrane transporter activity"/>
    <property type="evidence" value="ECO:0007669"/>
    <property type="project" value="TreeGrafter"/>
</dbReference>
<reference evidence="5 6" key="1">
    <citation type="submission" date="2015-09" db="EMBL/GenBank/DDBJ databases">
        <title>Complete genome sequence of Defluviimonas alba cai42t isolated from an oilfield in Xinjiang.</title>
        <authorList>
            <person name="Geng S."/>
            <person name="Pan X."/>
            <person name="Wu X."/>
        </authorList>
    </citation>
    <scope>NUCLEOTIDE SEQUENCE [LARGE SCALE GENOMIC DNA]</scope>
    <source>
        <strain evidence="6">cai42</strain>
    </source>
</reference>
<keyword evidence="3" id="KW-0029">Amino-acid transport</keyword>
<dbReference type="GO" id="GO:0005524">
    <property type="term" value="F:ATP binding"/>
    <property type="evidence" value="ECO:0007669"/>
    <property type="project" value="InterPro"/>
</dbReference>
<name>A0A159Z2U6_9RHOB</name>
<dbReference type="GO" id="GO:0015807">
    <property type="term" value="P:L-amino acid transport"/>
    <property type="evidence" value="ECO:0007669"/>
    <property type="project" value="TreeGrafter"/>
</dbReference>
<keyword evidence="2" id="KW-0813">Transport</keyword>
<evidence type="ECO:0000256" key="1">
    <source>
        <dbReference type="ARBA" id="ARBA00005417"/>
    </source>
</evidence>
<dbReference type="EMBL" id="CP012661">
    <property type="protein sequence ID" value="AMY69417.1"/>
    <property type="molecule type" value="Genomic_DNA"/>
</dbReference>
<feature type="domain" description="ABC transporter" evidence="4">
    <location>
        <begin position="19"/>
        <end position="46"/>
    </location>
</feature>
<dbReference type="AlphaFoldDB" id="A0A159Z2U6"/>
<dbReference type="SUPFAM" id="SSF52540">
    <property type="entry name" value="P-loop containing nucleoside triphosphate hydrolases"/>
    <property type="match status" value="1"/>
</dbReference>
<dbReference type="Gene3D" id="3.40.50.300">
    <property type="entry name" value="P-loop containing nucleotide triphosphate hydrolases"/>
    <property type="match status" value="1"/>
</dbReference>
<keyword evidence="6" id="KW-1185">Reference proteome</keyword>
<dbReference type="STRING" id="1335048.AKL17_2171"/>
<evidence type="ECO:0000256" key="2">
    <source>
        <dbReference type="ARBA" id="ARBA00022448"/>
    </source>
</evidence>
<gene>
    <name evidence="5" type="ORF">AKL17_2171</name>
</gene>
<dbReference type="PANTHER" id="PTHR43820">
    <property type="entry name" value="HIGH-AFFINITY BRANCHED-CHAIN AMINO ACID TRANSPORT ATP-BINDING PROTEIN LIVF"/>
    <property type="match status" value="1"/>
</dbReference>
<evidence type="ECO:0000313" key="5">
    <source>
        <dbReference type="EMBL" id="AMY69417.1"/>
    </source>
</evidence>
<organism evidence="5 6">
    <name type="scientific">Frigidibacter mobilis</name>
    <dbReference type="NCBI Taxonomy" id="1335048"/>
    <lineage>
        <taxon>Bacteria</taxon>
        <taxon>Pseudomonadati</taxon>
        <taxon>Pseudomonadota</taxon>
        <taxon>Alphaproteobacteria</taxon>
        <taxon>Rhodobacterales</taxon>
        <taxon>Paracoccaceae</taxon>
        <taxon>Frigidibacter</taxon>
    </lineage>
</organism>
<dbReference type="Pfam" id="PF00005">
    <property type="entry name" value="ABC_tran"/>
    <property type="match status" value="1"/>
</dbReference>
<dbReference type="GO" id="GO:0016887">
    <property type="term" value="F:ATP hydrolysis activity"/>
    <property type="evidence" value="ECO:0007669"/>
    <property type="project" value="InterPro"/>
</dbReference>
<sequence>MLLTLRNLTVRRGLCPVVEGVSLTVAAGECVGLIGPNGAGKTSLLRGRWGCCRPPAIRRWRQ</sequence>
<dbReference type="InterPro" id="IPR003439">
    <property type="entry name" value="ABC_transporter-like_ATP-bd"/>
</dbReference>
<evidence type="ECO:0000313" key="6">
    <source>
        <dbReference type="Proteomes" id="UP000076128"/>
    </source>
</evidence>
<dbReference type="InterPro" id="IPR052156">
    <property type="entry name" value="BCAA_Transport_ATP-bd_LivF"/>
</dbReference>
<evidence type="ECO:0000256" key="3">
    <source>
        <dbReference type="ARBA" id="ARBA00022970"/>
    </source>
</evidence>
<dbReference type="Proteomes" id="UP000076128">
    <property type="component" value="Chromosome"/>
</dbReference>
<protein>
    <submittedName>
        <fullName evidence="5">ABC transporter-like protein</fullName>
    </submittedName>
</protein>